<protein>
    <submittedName>
        <fullName evidence="1">Uncharacterized protein</fullName>
    </submittedName>
</protein>
<dbReference type="AlphaFoldDB" id="A0A8E2ETG4"/>
<name>A0A8E2ETG4_9PEZI</name>
<dbReference type="EMBL" id="KV750531">
    <property type="protein sequence ID" value="OCL04373.1"/>
    <property type="molecule type" value="Genomic_DNA"/>
</dbReference>
<accession>A0A8E2ETG4</accession>
<sequence length="150" mass="16650">MVVRPPKFRTGCMRPAGKAFRQRITRAAAYRVKYWSWCERLFLSYFFPELLLSNGGLYDSSTLSSQTIAASSVFSYRDDFSVLEASMVTSAAAFAFLQLDTSKFSIRPSQTQSALSGESSDPYSDGIPSLNCAFRILVSRVASVLYFGEA</sequence>
<evidence type="ECO:0000313" key="1">
    <source>
        <dbReference type="EMBL" id="OCL04373.1"/>
    </source>
</evidence>
<proteinExistence type="predicted"/>
<keyword evidence="2" id="KW-1185">Reference proteome</keyword>
<organism evidence="1 2">
    <name type="scientific">Glonium stellatum</name>
    <dbReference type="NCBI Taxonomy" id="574774"/>
    <lineage>
        <taxon>Eukaryota</taxon>
        <taxon>Fungi</taxon>
        <taxon>Dikarya</taxon>
        <taxon>Ascomycota</taxon>
        <taxon>Pezizomycotina</taxon>
        <taxon>Dothideomycetes</taxon>
        <taxon>Pleosporomycetidae</taxon>
        <taxon>Gloniales</taxon>
        <taxon>Gloniaceae</taxon>
        <taxon>Glonium</taxon>
    </lineage>
</organism>
<dbReference type="Proteomes" id="UP000250140">
    <property type="component" value="Unassembled WGS sequence"/>
</dbReference>
<evidence type="ECO:0000313" key="2">
    <source>
        <dbReference type="Proteomes" id="UP000250140"/>
    </source>
</evidence>
<gene>
    <name evidence="1" type="ORF">AOQ84DRAFT_119102</name>
</gene>
<reference evidence="1 2" key="1">
    <citation type="journal article" date="2016" name="Nat. Commun.">
        <title>Ectomycorrhizal ecology is imprinted in the genome of the dominant symbiotic fungus Cenococcum geophilum.</title>
        <authorList>
            <consortium name="DOE Joint Genome Institute"/>
            <person name="Peter M."/>
            <person name="Kohler A."/>
            <person name="Ohm R.A."/>
            <person name="Kuo A."/>
            <person name="Krutzmann J."/>
            <person name="Morin E."/>
            <person name="Arend M."/>
            <person name="Barry K.W."/>
            <person name="Binder M."/>
            <person name="Choi C."/>
            <person name="Clum A."/>
            <person name="Copeland A."/>
            <person name="Grisel N."/>
            <person name="Haridas S."/>
            <person name="Kipfer T."/>
            <person name="LaButti K."/>
            <person name="Lindquist E."/>
            <person name="Lipzen A."/>
            <person name="Maire R."/>
            <person name="Meier B."/>
            <person name="Mihaltcheva S."/>
            <person name="Molinier V."/>
            <person name="Murat C."/>
            <person name="Poggeler S."/>
            <person name="Quandt C.A."/>
            <person name="Sperisen C."/>
            <person name="Tritt A."/>
            <person name="Tisserant E."/>
            <person name="Crous P.W."/>
            <person name="Henrissat B."/>
            <person name="Nehls U."/>
            <person name="Egli S."/>
            <person name="Spatafora J.W."/>
            <person name="Grigoriev I.V."/>
            <person name="Martin F.M."/>
        </authorList>
    </citation>
    <scope>NUCLEOTIDE SEQUENCE [LARGE SCALE GENOMIC DNA]</scope>
    <source>
        <strain evidence="1 2">CBS 207.34</strain>
    </source>
</reference>